<feature type="chain" id="PRO_5046969733" description="Cysteine protease" evidence="6">
    <location>
        <begin position="23"/>
        <end position="360"/>
    </location>
</feature>
<protein>
    <recommendedName>
        <fullName evidence="11">Cysteine protease</fullName>
    </recommendedName>
</protein>
<proteinExistence type="inferred from homology"/>
<dbReference type="Proteomes" id="UP000827721">
    <property type="component" value="Unassembled WGS sequence"/>
</dbReference>
<dbReference type="SMART" id="SM00645">
    <property type="entry name" value="Pept_C1"/>
    <property type="match status" value="1"/>
</dbReference>
<gene>
    <name evidence="9" type="ORF">JRO89_XS02G0222400</name>
</gene>
<comment type="caution">
    <text evidence="9">The sequence shown here is derived from an EMBL/GenBank/DDBJ whole genome shotgun (WGS) entry which is preliminary data.</text>
</comment>
<evidence type="ECO:0000256" key="5">
    <source>
        <dbReference type="ARBA" id="ARBA00023157"/>
    </source>
</evidence>
<comment type="similarity">
    <text evidence="1">Belongs to the peptidase C1 family.</text>
</comment>
<evidence type="ECO:0008006" key="11">
    <source>
        <dbReference type="Google" id="ProtNLM"/>
    </source>
</evidence>
<accession>A0ABQ8IGI1</accession>
<evidence type="ECO:0000256" key="3">
    <source>
        <dbReference type="ARBA" id="ARBA00022801"/>
    </source>
</evidence>
<keyword evidence="10" id="KW-1185">Reference proteome</keyword>
<reference evidence="9 10" key="1">
    <citation type="submission" date="2021-02" db="EMBL/GenBank/DDBJ databases">
        <title>Plant Genome Project.</title>
        <authorList>
            <person name="Zhang R.-G."/>
        </authorList>
    </citation>
    <scope>NUCLEOTIDE SEQUENCE [LARGE SCALE GENOMIC DNA]</scope>
    <source>
        <tissue evidence="9">Leaves</tissue>
    </source>
</reference>
<evidence type="ECO:0000256" key="2">
    <source>
        <dbReference type="ARBA" id="ARBA00022670"/>
    </source>
</evidence>
<dbReference type="Pfam" id="PF08246">
    <property type="entry name" value="Inhibitor_I29"/>
    <property type="match status" value="1"/>
</dbReference>
<feature type="domain" description="Peptidase C1A papain C-terminal" evidence="7">
    <location>
        <begin position="142"/>
        <end position="356"/>
    </location>
</feature>
<name>A0ABQ8IGI1_9ROSI</name>
<keyword evidence="3" id="KW-0378">Hydrolase</keyword>
<keyword evidence="5" id="KW-1015">Disulfide bond</keyword>
<evidence type="ECO:0000313" key="10">
    <source>
        <dbReference type="Proteomes" id="UP000827721"/>
    </source>
</evidence>
<keyword evidence="6" id="KW-0732">Signal</keyword>
<dbReference type="CDD" id="cd02248">
    <property type="entry name" value="Peptidase_C1A"/>
    <property type="match status" value="1"/>
</dbReference>
<dbReference type="InterPro" id="IPR038765">
    <property type="entry name" value="Papain-like_cys_pep_sf"/>
</dbReference>
<keyword evidence="4" id="KW-0788">Thiol protease</keyword>
<keyword evidence="2" id="KW-0645">Protease</keyword>
<evidence type="ECO:0000259" key="7">
    <source>
        <dbReference type="SMART" id="SM00645"/>
    </source>
</evidence>
<dbReference type="Gene3D" id="3.90.70.10">
    <property type="entry name" value="Cysteine proteinases"/>
    <property type="match status" value="1"/>
</dbReference>
<evidence type="ECO:0000256" key="6">
    <source>
        <dbReference type="SAM" id="SignalP"/>
    </source>
</evidence>
<dbReference type="InterPro" id="IPR013128">
    <property type="entry name" value="Peptidase_C1A"/>
</dbReference>
<feature type="signal peptide" evidence="6">
    <location>
        <begin position="1"/>
        <end position="22"/>
    </location>
</feature>
<evidence type="ECO:0000313" key="9">
    <source>
        <dbReference type="EMBL" id="KAH7575796.1"/>
    </source>
</evidence>
<dbReference type="InterPro" id="IPR039417">
    <property type="entry name" value="Peptidase_C1A_papain-like"/>
</dbReference>
<dbReference type="InterPro" id="IPR013201">
    <property type="entry name" value="Prot_inhib_I29"/>
</dbReference>
<dbReference type="PANTHER" id="PTHR12411">
    <property type="entry name" value="CYSTEINE PROTEASE FAMILY C1-RELATED"/>
    <property type="match status" value="1"/>
</dbReference>
<evidence type="ECO:0000256" key="1">
    <source>
        <dbReference type="ARBA" id="ARBA00008455"/>
    </source>
</evidence>
<dbReference type="SUPFAM" id="SSF54001">
    <property type="entry name" value="Cysteine proteinases"/>
    <property type="match status" value="1"/>
</dbReference>
<feature type="domain" description="Cathepsin propeptide inhibitor" evidence="8">
    <location>
        <begin position="56"/>
        <end position="112"/>
    </location>
</feature>
<evidence type="ECO:0000259" key="8">
    <source>
        <dbReference type="SMART" id="SM00848"/>
    </source>
</evidence>
<dbReference type="EMBL" id="JAFEMO010000002">
    <property type="protein sequence ID" value="KAH7575796.1"/>
    <property type="molecule type" value="Genomic_DNA"/>
</dbReference>
<organism evidence="9 10">
    <name type="scientific">Xanthoceras sorbifolium</name>
    <dbReference type="NCBI Taxonomy" id="99658"/>
    <lineage>
        <taxon>Eukaryota</taxon>
        <taxon>Viridiplantae</taxon>
        <taxon>Streptophyta</taxon>
        <taxon>Embryophyta</taxon>
        <taxon>Tracheophyta</taxon>
        <taxon>Spermatophyta</taxon>
        <taxon>Magnoliopsida</taxon>
        <taxon>eudicotyledons</taxon>
        <taxon>Gunneridae</taxon>
        <taxon>Pentapetalae</taxon>
        <taxon>rosids</taxon>
        <taxon>malvids</taxon>
        <taxon>Sapindales</taxon>
        <taxon>Sapindaceae</taxon>
        <taxon>Xanthoceroideae</taxon>
        <taxon>Xanthoceras</taxon>
    </lineage>
</organism>
<dbReference type="SMART" id="SM00848">
    <property type="entry name" value="Inhibitor_I29"/>
    <property type="match status" value="1"/>
</dbReference>
<dbReference type="Pfam" id="PF00112">
    <property type="entry name" value="Peptidase_C1"/>
    <property type="match status" value="1"/>
</dbReference>
<evidence type="ECO:0000256" key="4">
    <source>
        <dbReference type="ARBA" id="ARBA00022807"/>
    </source>
</evidence>
<sequence length="360" mass="40210">MANYSLFTLFLFLISFISTAWTTSKHELNDDPLIRQVVSSVGVNDDMSLSKFEHQFSEFKKTYNKVYDTEEENEYRFGVFMSNLLRAQRHQKLDPSAKHGITKFSDLTPTEFHDQFLMSEKLQRPNLPNTILNAPILSTNDLAIQIDWRNRGAVTRVKNQGSCKASWAFSVAGMLEAVHYQSSYQLVDLSAQQILDCDSTCFPPNTNCDAGCDGGYTYNALNYLSTAGGIMAEFDYPFTGTSSNVCQFNKDKVVSSISKIFYISNNEDQIAAYVAKRNPVIVFVNSQYLQSYKGGVYCPSQCVQSGPLGALVVGYDADRNWTLKNSWGTNWGESGFFRLCKGALTCTDQVDPVALTVAAD</sequence>
<dbReference type="InterPro" id="IPR000668">
    <property type="entry name" value="Peptidase_C1A_C"/>
</dbReference>